<dbReference type="RefSeq" id="XP_018453943.1">
    <property type="nucleotide sequence ID" value="XM_018598441.2"/>
</dbReference>
<dbReference type="OrthoDB" id="638130at2759"/>
<dbReference type="InterPro" id="IPR051304">
    <property type="entry name" value="SCF_F-box_domain"/>
</dbReference>
<evidence type="ECO:0000313" key="3">
    <source>
        <dbReference type="RefSeq" id="XP_018453943.1"/>
    </source>
</evidence>
<dbReference type="PANTHER" id="PTHR47123">
    <property type="entry name" value="F-BOX PROTEIN SKIP23"/>
    <property type="match status" value="1"/>
</dbReference>
<evidence type="ECO:0000313" key="2">
    <source>
        <dbReference type="Proteomes" id="UP000504610"/>
    </source>
</evidence>
<feature type="domain" description="KIB1-4 beta-propeller" evidence="1">
    <location>
        <begin position="102"/>
        <end position="333"/>
    </location>
</feature>
<accession>A0A6J0L1A7</accession>
<protein>
    <submittedName>
        <fullName evidence="3">F-box protein At2g16290</fullName>
    </submittedName>
</protein>
<organism evidence="2 3">
    <name type="scientific">Raphanus sativus</name>
    <name type="common">Radish</name>
    <name type="synonym">Raphanus raphanistrum var. sativus</name>
    <dbReference type="NCBI Taxonomy" id="3726"/>
    <lineage>
        <taxon>Eukaryota</taxon>
        <taxon>Viridiplantae</taxon>
        <taxon>Streptophyta</taxon>
        <taxon>Embryophyta</taxon>
        <taxon>Tracheophyta</taxon>
        <taxon>Spermatophyta</taxon>
        <taxon>Magnoliopsida</taxon>
        <taxon>eudicotyledons</taxon>
        <taxon>Gunneridae</taxon>
        <taxon>Pentapetalae</taxon>
        <taxon>rosids</taxon>
        <taxon>malvids</taxon>
        <taxon>Brassicales</taxon>
        <taxon>Brassicaceae</taxon>
        <taxon>Brassiceae</taxon>
        <taxon>Raphanus</taxon>
    </lineage>
</organism>
<dbReference type="AlphaFoldDB" id="A0A6J0L1A7"/>
<dbReference type="Proteomes" id="UP000504610">
    <property type="component" value="Chromosome 9"/>
</dbReference>
<proteinExistence type="predicted"/>
<reference evidence="2" key="1">
    <citation type="journal article" date="2019" name="Database">
        <title>The radish genome database (RadishGD): an integrated information resource for radish genomics.</title>
        <authorList>
            <person name="Yu H.J."/>
            <person name="Baek S."/>
            <person name="Lee Y.J."/>
            <person name="Cho A."/>
            <person name="Mun J.H."/>
        </authorList>
    </citation>
    <scope>NUCLEOTIDE SEQUENCE [LARGE SCALE GENOMIC DNA]</scope>
    <source>
        <strain evidence="2">cv. WK10039</strain>
    </source>
</reference>
<evidence type="ECO:0000259" key="1">
    <source>
        <dbReference type="Pfam" id="PF03478"/>
    </source>
</evidence>
<dbReference type="GeneID" id="108825101"/>
<dbReference type="KEGG" id="rsz:108825101"/>
<sequence>MVDWSLLPKDLLELINGRFETCFETVHLRSVCSLWRSAVPRPRYKHGLGVDYLLPIFSDNPRFKGDKLCILKKIPNFLFRYQTPFGADCLIVGISESTSDKHKLVSSLPGFGFTSEYGKVLNTLSSQIIPLGHTYVINFNATTTINYKTMRRTFFERVAFLPFDGRDFTLVAGVLDTLMMYRSREERWIKIECPFRSYQDMVSFKGKFYVVDKSGRGRVFVIEPSLEVSEIPSVTQSHECYWERLVVSGDDELLLVQRFTPGEDHMHTWFRIFRLEEKEGQRRWVRVTDLEERVVFLGINWNFCYSAKEVPGMKGNCVMFIQSIISDGILVFDLGTRKTTQSSTVCRGMGMLCENKESISFCDASS</sequence>
<dbReference type="InterPro" id="IPR005174">
    <property type="entry name" value="KIB1-4_b-propeller"/>
</dbReference>
<gene>
    <name evidence="3" type="primary">LOC108825101</name>
</gene>
<dbReference type="Pfam" id="PF03478">
    <property type="entry name" value="Beta-prop_KIB1-4"/>
    <property type="match status" value="1"/>
</dbReference>
<dbReference type="PANTHER" id="PTHR47123:SF8">
    <property type="entry name" value="DUF295 DOMAIN-CONTAINING PROTEIN"/>
    <property type="match status" value="1"/>
</dbReference>
<name>A0A6J0L1A7_RAPSA</name>
<reference evidence="3" key="2">
    <citation type="submission" date="2025-08" db="UniProtKB">
        <authorList>
            <consortium name="RefSeq"/>
        </authorList>
    </citation>
    <scope>IDENTIFICATION</scope>
    <source>
        <tissue evidence="3">Leaf</tissue>
    </source>
</reference>
<keyword evidence="2" id="KW-1185">Reference proteome</keyword>